<feature type="compositionally biased region" description="Low complexity" evidence="11">
    <location>
        <begin position="228"/>
        <end position="243"/>
    </location>
</feature>
<evidence type="ECO:0000256" key="9">
    <source>
        <dbReference type="ARBA" id="ARBA00023242"/>
    </source>
</evidence>
<keyword evidence="2" id="KW-0479">Metal-binding</keyword>
<accession>A0A8E2J8C1</accession>
<dbReference type="InterPro" id="IPR051078">
    <property type="entry name" value="SGF11"/>
</dbReference>
<dbReference type="OrthoDB" id="21557at2759"/>
<proteinExistence type="inferred from homology"/>
<dbReference type="GO" id="GO:0003713">
    <property type="term" value="F:transcription coactivator activity"/>
    <property type="evidence" value="ECO:0007669"/>
    <property type="project" value="TreeGrafter"/>
</dbReference>
<dbReference type="Pfam" id="PF08209">
    <property type="entry name" value="Sgf11"/>
    <property type="match status" value="1"/>
</dbReference>
<evidence type="ECO:0000313" key="13">
    <source>
        <dbReference type="Proteomes" id="UP000250043"/>
    </source>
</evidence>
<keyword evidence="4" id="KW-0862">Zinc</keyword>
<feature type="region of interest" description="Disordered" evidence="11">
    <location>
        <begin position="129"/>
        <end position="328"/>
    </location>
</feature>
<evidence type="ECO:0000256" key="8">
    <source>
        <dbReference type="ARBA" id="ARBA00023163"/>
    </source>
</evidence>
<evidence type="ECO:0000256" key="11">
    <source>
        <dbReference type="SAM" id="MobiDB-lite"/>
    </source>
</evidence>
<evidence type="ECO:0000256" key="4">
    <source>
        <dbReference type="ARBA" id="ARBA00022833"/>
    </source>
</evidence>
<evidence type="ECO:0000256" key="5">
    <source>
        <dbReference type="ARBA" id="ARBA00022853"/>
    </source>
</evidence>
<dbReference type="GO" id="GO:0006325">
    <property type="term" value="P:chromatin organization"/>
    <property type="evidence" value="ECO:0007669"/>
    <property type="project" value="UniProtKB-KW"/>
</dbReference>
<keyword evidence="9" id="KW-0539">Nucleus</keyword>
<keyword evidence="7 10" id="KW-0010">Activator</keyword>
<dbReference type="AlphaFoldDB" id="A0A8E2J8C1"/>
<evidence type="ECO:0000313" key="12">
    <source>
        <dbReference type="EMBL" id="OCH96577.1"/>
    </source>
</evidence>
<organism evidence="12 13">
    <name type="scientific">Obba rivulosa</name>
    <dbReference type="NCBI Taxonomy" id="1052685"/>
    <lineage>
        <taxon>Eukaryota</taxon>
        <taxon>Fungi</taxon>
        <taxon>Dikarya</taxon>
        <taxon>Basidiomycota</taxon>
        <taxon>Agaricomycotina</taxon>
        <taxon>Agaricomycetes</taxon>
        <taxon>Polyporales</taxon>
        <taxon>Gelatoporiaceae</taxon>
        <taxon>Obba</taxon>
    </lineage>
</organism>
<keyword evidence="8" id="KW-0804">Transcription</keyword>
<gene>
    <name evidence="12" type="ORF">OBBRIDRAFT_765459</name>
</gene>
<evidence type="ECO:0000256" key="10">
    <source>
        <dbReference type="RuleBase" id="RU261113"/>
    </source>
</evidence>
<dbReference type="GO" id="GO:0071819">
    <property type="term" value="C:DUBm complex"/>
    <property type="evidence" value="ECO:0007669"/>
    <property type="project" value="TreeGrafter"/>
</dbReference>
<reference evidence="12 13" key="1">
    <citation type="submission" date="2016-07" db="EMBL/GenBank/DDBJ databases">
        <title>Draft genome of the white-rot fungus Obba rivulosa 3A-2.</title>
        <authorList>
            <consortium name="DOE Joint Genome Institute"/>
            <person name="Miettinen O."/>
            <person name="Riley R."/>
            <person name="Acob R."/>
            <person name="Barry K."/>
            <person name="Cullen D."/>
            <person name="De Vries R."/>
            <person name="Hainaut M."/>
            <person name="Hatakka A."/>
            <person name="Henrissat B."/>
            <person name="Hilden K."/>
            <person name="Kuo R."/>
            <person name="Labutti K."/>
            <person name="Lipzen A."/>
            <person name="Makela M.R."/>
            <person name="Sandor L."/>
            <person name="Spatafora J.W."/>
            <person name="Grigoriev I.V."/>
            <person name="Hibbett D.S."/>
        </authorList>
    </citation>
    <scope>NUCLEOTIDE SEQUENCE [LARGE SCALE GENOMIC DNA]</scope>
    <source>
        <strain evidence="12 13">3A-2</strain>
    </source>
</reference>
<dbReference type="EMBL" id="KV722330">
    <property type="protein sequence ID" value="OCH96577.1"/>
    <property type="molecule type" value="Genomic_DNA"/>
</dbReference>
<feature type="region of interest" description="Disordered" evidence="11">
    <location>
        <begin position="55"/>
        <end position="96"/>
    </location>
</feature>
<dbReference type="Gene3D" id="3.30.160.60">
    <property type="entry name" value="Classic Zinc Finger"/>
    <property type="match status" value="1"/>
</dbReference>
<dbReference type="PANTHER" id="PTHR46367">
    <property type="entry name" value="ATAXIN-7-LIKE PROTEIN 3"/>
    <property type="match status" value="1"/>
</dbReference>
<feature type="compositionally biased region" description="Pro residues" evidence="11">
    <location>
        <begin position="316"/>
        <end position="326"/>
    </location>
</feature>
<evidence type="ECO:0000256" key="2">
    <source>
        <dbReference type="ARBA" id="ARBA00022723"/>
    </source>
</evidence>
<feature type="compositionally biased region" description="Polar residues" evidence="11">
    <location>
        <begin position="72"/>
        <end position="85"/>
    </location>
</feature>
<feature type="compositionally biased region" description="Low complexity" evidence="11">
    <location>
        <begin position="343"/>
        <end position="352"/>
    </location>
</feature>
<evidence type="ECO:0000256" key="3">
    <source>
        <dbReference type="ARBA" id="ARBA00022771"/>
    </source>
</evidence>
<protein>
    <recommendedName>
        <fullName evidence="10">SAGA-associated factor 11</fullName>
    </recommendedName>
</protein>
<feature type="compositionally biased region" description="Polar residues" evidence="11">
    <location>
        <begin position="277"/>
        <end position="298"/>
    </location>
</feature>
<keyword evidence="6" id="KW-0805">Transcription regulation</keyword>
<comment type="similarity">
    <text evidence="10">Belongs to the SGF11 family.</text>
</comment>
<dbReference type="GO" id="GO:0008270">
    <property type="term" value="F:zinc ion binding"/>
    <property type="evidence" value="ECO:0007669"/>
    <property type="project" value="UniProtKB-KW"/>
</dbReference>
<dbReference type="Proteomes" id="UP000250043">
    <property type="component" value="Unassembled WGS sequence"/>
</dbReference>
<evidence type="ECO:0000256" key="7">
    <source>
        <dbReference type="ARBA" id="ARBA00023159"/>
    </source>
</evidence>
<evidence type="ECO:0000256" key="6">
    <source>
        <dbReference type="ARBA" id="ARBA00023015"/>
    </source>
</evidence>
<sequence length="352" mass="37217">MPKKERDEALSELTAKIFSEMVEYVLMDEVLEAHQEIARSRSVCDVCHTRCTEVHAPGPSNPVPRAAGPSSRAVSPSNEGTSASVKSPAGGAGTPVPGQDGAYYLSCENCKRQIASNRFAQHLSQCMNLNSSRRGPARNATAKSKLASEAGRSASPYVAPENGHISDDNRNTASATKSKSKAKAKRTDNGDFSGNRKRPASPSVSPAKKSKKAKSAGSPITRPKADPDLPTSPSNSTLLLPHSQTKVPSKLRDSSFVSTQHDRHSPSPTPTHISSPARSVSTLASVAPTQSPILSSSTLHKKKPNGKPAPALPVKRPSPPRPPPPVIRMVEPDYLIDVEGDETGSSTDTDSS</sequence>
<keyword evidence="13" id="KW-1185">Reference proteome</keyword>
<name>A0A8E2J8C1_9APHY</name>
<dbReference type="GO" id="GO:0000124">
    <property type="term" value="C:SAGA complex"/>
    <property type="evidence" value="ECO:0007669"/>
    <property type="project" value="TreeGrafter"/>
</dbReference>
<keyword evidence="5" id="KW-0156">Chromatin regulator</keyword>
<feature type="region of interest" description="Disordered" evidence="11">
    <location>
        <begin position="333"/>
        <end position="352"/>
    </location>
</feature>
<dbReference type="PANTHER" id="PTHR46367:SF1">
    <property type="entry name" value="ATAXIN-7-LIKE PROTEIN 3"/>
    <property type="match status" value="1"/>
</dbReference>
<dbReference type="InterPro" id="IPR013246">
    <property type="entry name" value="SAGA_su_Sgf11"/>
</dbReference>
<dbReference type="GO" id="GO:0006357">
    <property type="term" value="P:regulation of transcription by RNA polymerase II"/>
    <property type="evidence" value="ECO:0007669"/>
    <property type="project" value="TreeGrafter"/>
</dbReference>
<keyword evidence="3" id="KW-0863">Zinc-finger</keyword>
<evidence type="ECO:0000256" key="1">
    <source>
        <dbReference type="ARBA" id="ARBA00004123"/>
    </source>
</evidence>
<comment type="subcellular location">
    <subcellularLocation>
        <location evidence="1 10">Nucleus</location>
    </subcellularLocation>
</comment>